<keyword evidence="1" id="KW-0539">Nucleus</keyword>
<reference evidence="4 5" key="1">
    <citation type="journal article" date="2019" name="Commun. Biol.">
        <title>The bagworm genome reveals a unique fibroin gene that provides high tensile strength.</title>
        <authorList>
            <person name="Kono N."/>
            <person name="Nakamura H."/>
            <person name="Ohtoshi R."/>
            <person name="Tomita M."/>
            <person name="Numata K."/>
            <person name="Arakawa K."/>
        </authorList>
    </citation>
    <scope>NUCLEOTIDE SEQUENCE [LARGE SCALE GENOMIC DNA]</scope>
</reference>
<dbReference type="STRING" id="151549.A0A4C1VST8"/>
<evidence type="ECO:0000313" key="5">
    <source>
        <dbReference type="Proteomes" id="UP000299102"/>
    </source>
</evidence>
<comment type="caution">
    <text evidence="4">The sequence shown here is derived from an EMBL/GenBank/DDBJ whole genome shotgun (WGS) entry which is preliminary data.</text>
</comment>
<dbReference type="PANTHER" id="PTHR45749:SF21">
    <property type="entry name" value="DUF4371 DOMAIN-CONTAINING PROTEIN"/>
    <property type="match status" value="1"/>
</dbReference>
<feature type="domain" description="BESS" evidence="3">
    <location>
        <begin position="750"/>
        <end position="789"/>
    </location>
</feature>
<feature type="compositionally biased region" description="Basic residues" evidence="2">
    <location>
        <begin position="711"/>
        <end position="720"/>
    </location>
</feature>
<dbReference type="PROSITE" id="PS51031">
    <property type="entry name" value="BESS"/>
    <property type="match status" value="1"/>
</dbReference>
<organism evidence="4 5">
    <name type="scientific">Eumeta variegata</name>
    <name type="common">Bagworm moth</name>
    <name type="synonym">Eumeta japonica</name>
    <dbReference type="NCBI Taxonomy" id="151549"/>
    <lineage>
        <taxon>Eukaryota</taxon>
        <taxon>Metazoa</taxon>
        <taxon>Ecdysozoa</taxon>
        <taxon>Arthropoda</taxon>
        <taxon>Hexapoda</taxon>
        <taxon>Insecta</taxon>
        <taxon>Pterygota</taxon>
        <taxon>Neoptera</taxon>
        <taxon>Endopterygota</taxon>
        <taxon>Lepidoptera</taxon>
        <taxon>Glossata</taxon>
        <taxon>Ditrysia</taxon>
        <taxon>Tineoidea</taxon>
        <taxon>Psychidae</taxon>
        <taxon>Oiketicinae</taxon>
        <taxon>Eumeta</taxon>
    </lineage>
</organism>
<feature type="compositionally biased region" description="Polar residues" evidence="2">
    <location>
        <begin position="679"/>
        <end position="690"/>
    </location>
</feature>
<evidence type="ECO:0000313" key="4">
    <source>
        <dbReference type="EMBL" id="GBP40884.1"/>
    </source>
</evidence>
<feature type="region of interest" description="Disordered" evidence="2">
    <location>
        <begin position="630"/>
        <end position="721"/>
    </location>
</feature>
<evidence type="ECO:0000256" key="2">
    <source>
        <dbReference type="SAM" id="MobiDB-lite"/>
    </source>
</evidence>
<feature type="compositionally biased region" description="Low complexity" evidence="2">
    <location>
        <begin position="691"/>
        <end position="704"/>
    </location>
</feature>
<sequence>MIRPSVIPKGIEVKVLKLGDVRNLLRKHYVENWEKLPHLAYHSKLLKGIDDEELQLLEGEKEGEGETTFRPEPKEGTSFDYEFLDSNDAANWPVPLPDHIRLEIIKQGSETFQHKDGPFISIVRQGEHAKGPQRSLTTSWFYSTVGDGKKYLRKWMIYSTSTNMLYCFCCRLFASLDDLSKPFVSGYQKWWKLNPNISLHESPHQHVSNLEKWKTLTVGLKKNEIIDKVNEDTINSEATKWRNILRRLLDITLFLAQQNLAFRGHREDPSSENRGNFIELVKMMAKYDPVLSEHWSKHQEAAGGLKRVPSYLSKGKTASDMANDILKQLEKDGLDIQLCRAQGYDNAASMSGVHGGVQKKIRDINPKALFSPCANHSLNLCGVHSFACIPSSVTCFGTLEKIYSLFSASTHRWEILIQKVGKTLKRLCDTRWSTHHDSVKAVRQNVEQVVLTLEEMCDPSKENLDTRSAASVLLPAICDFTFLSYLEFWNMILEEALQLFLVEERNTLVTKAIQFGTHKCREMGIDIERRGRQKVKKNKPGETSSDARLTLQEEVRRSMSECLDRFSQELATRFTAMENISSTFHIVQPKFLKKGSVENELEQAVEKLNLVYGDFDKEKLCKEVYRLRRHVQQSSQSSTETETETQPPLSQSTAFDQQSCSQTVNPSNSKTLTVAVDQSRASAQANTTNEQAPSPSLQNQQSSSRTAAINRPHKTSQTKRKCVEQNETLTALQRLENIATAINNPGSKEKDEFYYFGQSVAAQLRSLPLNNALNMQTKIQALLSTERSQLSISYSEPSTQYSNTTIYTEEIASSSADDQFTHTPYTQSNTTEVTFDQESEQNIFSEAWNNA</sequence>
<gene>
    <name evidence="4" type="primary">THAP12</name>
    <name evidence="4" type="ORF">EVAR_88945_1</name>
</gene>
<proteinExistence type="predicted"/>
<dbReference type="PANTHER" id="PTHR45749">
    <property type="match status" value="1"/>
</dbReference>
<comment type="subcellular location">
    <subcellularLocation>
        <location evidence="1">Nucleus</location>
    </subcellularLocation>
</comment>
<dbReference type="AlphaFoldDB" id="A0A4C1VST8"/>
<dbReference type="OrthoDB" id="10063284at2759"/>
<dbReference type="GO" id="GO:0003677">
    <property type="term" value="F:DNA binding"/>
    <property type="evidence" value="ECO:0007669"/>
    <property type="project" value="InterPro"/>
</dbReference>
<protein>
    <submittedName>
        <fullName evidence="4">52 kDa repressor of the inhibitor of the protein kinase</fullName>
    </submittedName>
</protein>
<feature type="compositionally biased region" description="Polar residues" evidence="2">
    <location>
        <begin position="647"/>
        <end position="672"/>
    </location>
</feature>
<evidence type="ECO:0000259" key="3">
    <source>
        <dbReference type="PROSITE" id="PS51031"/>
    </source>
</evidence>
<dbReference type="InterPro" id="IPR004210">
    <property type="entry name" value="BESS_motif"/>
</dbReference>
<dbReference type="SUPFAM" id="SSF53098">
    <property type="entry name" value="Ribonuclease H-like"/>
    <property type="match status" value="1"/>
</dbReference>
<keyword evidence="5" id="KW-1185">Reference proteome</keyword>
<dbReference type="InterPro" id="IPR012337">
    <property type="entry name" value="RNaseH-like_sf"/>
</dbReference>
<dbReference type="EMBL" id="BGZK01000389">
    <property type="protein sequence ID" value="GBP40884.1"/>
    <property type="molecule type" value="Genomic_DNA"/>
</dbReference>
<dbReference type="Proteomes" id="UP000299102">
    <property type="component" value="Unassembled WGS sequence"/>
</dbReference>
<dbReference type="GO" id="GO:0005634">
    <property type="term" value="C:nucleus"/>
    <property type="evidence" value="ECO:0007669"/>
    <property type="project" value="UniProtKB-SubCell"/>
</dbReference>
<name>A0A4C1VST8_EUMVA</name>
<feature type="compositionally biased region" description="Low complexity" evidence="2">
    <location>
        <begin position="632"/>
        <end position="646"/>
    </location>
</feature>
<evidence type="ECO:0000256" key="1">
    <source>
        <dbReference type="PROSITE-ProRule" id="PRU00371"/>
    </source>
</evidence>
<accession>A0A4C1VST8</accession>